<evidence type="ECO:0000313" key="2">
    <source>
        <dbReference type="Proteomes" id="UP000198310"/>
    </source>
</evidence>
<gene>
    <name evidence="1" type="ORF">SAMN06269173_107116</name>
</gene>
<protein>
    <recommendedName>
        <fullName evidence="3">DUF3575 domain-containing protein</fullName>
    </recommendedName>
</protein>
<dbReference type="Proteomes" id="UP000198310">
    <property type="component" value="Unassembled WGS sequence"/>
</dbReference>
<keyword evidence="2" id="KW-1185">Reference proteome</keyword>
<dbReference type="EMBL" id="FZNS01000007">
    <property type="protein sequence ID" value="SNR81113.1"/>
    <property type="molecule type" value="Genomic_DNA"/>
</dbReference>
<reference evidence="2" key="1">
    <citation type="submission" date="2017-06" db="EMBL/GenBank/DDBJ databases">
        <authorList>
            <person name="Varghese N."/>
            <person name="Submissions S."/>
        </authorList>
    </citation>
    <scope>NUCLEOTIDE SEQUENCE [LARGE SCALE GENOMIC DNA]</scope>
    <source>
        <strain evidence="2">DSM 28041</strain>
    </source>
</reference>
<accession>A0A238ZEE1</accession>
<sequence length="231" mass="25858">MDAQHLLRRGGWLPLLVLALVARGQTPSPDLGLLLKMTPQYVVVGGYWLEVEQRWNQHPRQSFLVAPQVYAGPVGRPNQQHTDFLGTDESEKVRGAGLQVLHRWYLSESKTAYPSGLYVSYGPSFQHLAVSRQGMGWKEVTGPTGLPLLEYRYGRHTETINRYGATAQLGYQAPLLPGRVFLDLYAGLGWRESQSRTNSRPVSSRYRLGTSDYGHQGFYFPAGVKIGVAIR</sequence>
<evidence type="ECO:0008006" key="3">
    <source>
        <dbReference type="Google" id="ProtNLM"/>
    </source>
</evidence>
<organism evidence="1 2">
    <name type="scientific">Hymenobacter mucosus</name>
    <dbReference type="NCBI Taxonomy" id="1411120"/>
    <lineage>
        <taxon>Bacteria</taxon>
        <taxon>Pseudomonadati</taxon>
        <taxon>Bacteroidota</taxon>
        <taxon>Cytophagia</taxon>
        <taxon>Cytophagales</taxon>
        <taxon>Hymenobacteraceae</taxon>
        <taxon>Hymenobacter</taxon>
    </lineage>
</organism>
<name>A0A238ZEE1_9BACT</name>
<evidence type="ECO:0000313" key="1">
    <source>
        <dbReference type="EMBL" id="SNR81113.1"/>
    </source>
</evidence>
<dbReference type="RefSeq" id="WP_089333478.1">
    <property type="nucleotide sequence ID" value="NZ_FZNS01000007.1"/>
</dbReference>
<dbReference type="AlphaFoldDB" id="A0A238ZEE1"/>
<proteinExistence type="predicted"/>